<name>A0A059ARS8_EUCGR</name>
<dbReference type="InterPro" id="IPR036390">
    <property type="entry name" value="WH_DNA-bd_sf"/>
</dbReference>
<keyword evidence="3" id="KW-0678">Repressor</keyword>
<protein>
    <recommendedName>
        <fullName evidence="11">E2F/DP family winged-helix DNA-binding domain-containing protein</fullName>
    </recommendedName>
</protein>
<evidence type="ECO:0000256" key="10">
    <source>
        <dbReference type="SAM" id="MobiDB-lite"/>
    </source>
</evidence>
<evidence type="ECO:0000256" key="7">
    <source>
        <dbReference type="ARBA" id="ARBA00023242"/>
    </source>
</evidence>
<dbReference type="InterPro" id="IPR015633">
    <property type="entry name" value="E2F"/>
</dbReference>
<dbReference type="EMBL" id="KK198761">
    <property type="protein sequence ID" value="KCW56130.1"/>
    <property type="molecule type" value="Genomic_DNA"/>
</dbReference>
<dbReference type="PANTHER" id="PTHR12081:SF7">
    <property type="entry name" value="TRANSCRIPTION FACTOR EFL-3"/>
    <property type="match status" value="1"/>
</dbReference>
<organism evidence="12">
    <name type="scientific">Eucalyptus grandis</name>
    <name type="common">Flooded gum</name>
    <dbReference type="NCBI Taxonomy" id="71139"/>
    <lineage>
        <taxon>Eukaryota</taxon>
        <taxon>Viridiplantae</taxon>
        <taxon>Streptophyta</taxon>
        <taxon>Embryophyta</taxon>
        <taxon>Tracheophyta</taxon>
        <taxon>Spermatophyta</taxon>
        <taxon>Magnoliopsida</taxon>
        <taxon>eudicotyledons</taxon>
        <taxon>Gunneridae</taxon>
        <taxon>Pentapetalae</taxon>
        <taxon>rosids</taxon>
        <taxon>malvids</taxon>
        <taxon>Myrtales</taxon>
        <taxon>Myrtaceae</taxon>
        <taxon>Myrtoideae</taxon>
        <taxon>Eucalypteae</taxon>
        <taxon>Eucalyptus</taxon>
    </lineage>
</organism>
<keyword evidence="8" id="KW-0131">Cell cycle</keyword>
<evidence type="ECO:0000259" key="11">
    <source>
        <dbReference type="SMART" id="SM01372"/>
    </source>
</evidence>
<feature type="domain" description="E2F/DP family winged-helix DNA-binding" evidence="11">
    <location>
        <begin position="33"/>
        <end position="98"/>
    </location>
</feature>
<keyword evidence="7 9" id="KW-0539">Nucleus</keyword>
<keyword evidence="5 9" id="KW-0238">DNA-binding</keyword>
<feature type="region of interest" description="Disordered" evidence="10">
    <location>
        <begin position="280"/>
        <end position="300"/>
    </location>
</feature>
<dbReference type="OrthoDB" id="5318at2759"/>
<feature type="domain" description="E2F/DP family winged-helix DNA-binding" evidence="11">
    <location>
        <begin position="171"/>
        <end position="251"/>
    </location>
</feature>
<dbReference type="FunFam" id="1.10.10.10:FF:000295">
    <property type="entry name" value="E2F transcription factor-like E2FE"/>
    <property type="match status" value="1"/>
</dbReference>
<dbReference type="OMA" id="EDSQWKN"/>
<evidence type="ECO:0000256" key="4">
    <source>
        <dbReference type="ARBA" id="ARBA00023015"/>
    </source>
</evidence>
<feature type="compositionally biased region" description="Polar residues" evidence="10">
    <location>
        <begin position="280"/>
        <end position="294"/>
    </location>
</feature>
<comment type="subcellular location">
    <subcellularLocation>
        <location evidence="1 9">Nucleus</location>
    </subcellularLocation>
</comment>
<evidence type="ECO:0000256" key="1">
    <source>
        <dbReference type="ARBA" id="ARBA00004123"/>
    </source>
</evidence>
<feature type="region of interest" description="Disordered" evidence="10">
    <location>
        <begin position="148"/>
        <end position="171"/>
    </location>
</feature>
<reference evidence="12" key="1">
    <citation type="submission" date="2013-07" db="EMBL/GenBank/DDBJ databases">
        <title>The genome of Eucalyptus grandis.</title>
        <authorList>
            <person name="Schmutz J."/>
            <person name="Hayes R."/>
            <person name="Myburg A."/>
            <person name="Tuskan G."/>
            <person name="Grattapaglia D."/>
            <person name="Rokhsar D.S."/>
        </authorList>
    </citation>
    <scope>NUCLEOTIDE SEQUENCE</scope>
    <source>
        <tissue evidence="12">Leaf extractions</tissue>
    </source>
</reference>
<comment type="similarity">
    <text evidence="2 9">Belongs to the E2F/DP family.</text>
</comment>
<evidence type="ECO:0000256" key="3">
    <source>
        <dbReference type="ARBA" id="ARBA00022491"/>
    </source>
</evidence>
<accession>A0A059ARS8</accession>
<evidence type="ECO:0000256" key="5">
    <source>
        <dbReference type="ARBA" id="ARBA00023125"/>
    </source>
</evidence>
<proteinExistence type="inferred from homology"/>
<dbReference type="Pfam" id="PF02319">
    <property type="entry name" value="WHD_E2F_TDP"/>
    <property type="match status" value="2"/>
</dbReference>
<gene>
    <name evidence="12" type="ORF">EUGRSUZ_I01881</name>
</gene>
<evidence type="ECO:0000313" key="12">
    <source>
        <dbReference type="EMBL" id="KCW56130.1"/>
    </source>
</evidence>
<dbReference type="Gene3D" id="1.10.10.10">
    <property type="entry name" value="Winged helix-like DNA-binding domain superfamily/Winged helix DNA-binding domain"/>
    <property type="match status" value="2"/>
</dbReference>
<dbReference type="Gramene" id="KCW56130">
    <property type="protein sequence ID" value="KCW56130"/>
    <property type="gene ID" value="EUGRSUZ_I01881"/>
</dbReference>
<dbReference type="SUPFAM" id="SSF46785">
    <property type="entry name" value="Winged helix' DNA-binding domain"/>
    <property type="match status" value="2"/>
</dbReference>
<dbReference type="FunFam" id="1.10.10.10:FF:000073">
    <property type="entry name" value="E2F transcription factor 8"/>
    <property type="match status" value="1"/>
</dbReference>
<dbReference type="eggNOG" id="KOG2578">
    <property type="taxonomic scope" value="Eukaryota"/>
</dbReference>
<dbReference type="GO" id="GO:0000978">
    <property type="term" value="F:RNA polymerase II cis-regulatory region sequence-specific DNA binding"/>
    <property type="evidence" value="ECO:0000318"/>
    <property type="project" value="GO_Central"/>
</dbReference>
<dbReference type="PANTHER" id="PTHR12081">
    <property type="entry name" value="TRANSCRIPTION FACTOR E2F"/>
    <property type="match status" value="1"/>
</dbReference>
<dbReference type="InterPro" id="IPR003316">
    <property type="entry name" value="E2F_WHTH_DNA-bd_dom"/>
</dbReference>
<keyword evidence="6 9" id="KW-0804">Transcription</keyword>
<dbReference type="KEGG" id="egr:104419312"/>
<dbReference type="STRING" id="71139.A0A059ARS8"/>
<sequence length="401" mass="45439">MELARVDDPACHREAAPLGSGELLDSRQHLYCRKDKSLGVLCSNFLRLYNRDDVEVIGLDDAALKLGVERRRIYDVVNILESVGVVARKAKNQYSWKGFRAIPNALEKLKEEGLRENSNNSNCGDPAKVFNDAENEGCLDLKFEMQDNSSASSKSDNKKERSPGPLSAENRREKSLALLTQNFVKLFLCSNVDMISLDTAAVALLGDNNNTTAMRTKIRRLYDIANVFSSMNLIEKTPHPDTRKPAFRWLGWRGKSGDTDANFSEQNQYRKRLFGTEITNQPLKRSKVDSSNNTKSRDPVKKAFLVKQDPENNYDRCEQECHSDNGSRGYVYGPFAPVCLPRAVNSAPKSVKQDYDWETLASTHRPQYHNQALRDLFAHYMEAWKSWYTEVAGNTKIPQVS</sequence>
<evidence type="ECO:0000256" key="8">
    <source>
        <dbReference type="ARBA" id="ARBA00023306"/>
    </source>
</evidence>
<evidence type="ECO:0000256" key="2">
    <source>
        <dbReference type="ARBA" id="ARBA00010940"/>
    </source>
</evidence>
<dbReference type="GO" id="GO:0090575">
    <property type="term" value="C:RNA polymerase II transcription regulator complex"/>
    <property type="evidence" value="ECO:0000318"/>
    <property type="project" value="GO_Central"/>
</dbReference>
<dbReference type="AlphaFoldDB" id="A0A059ARS8"/>
<dbReference type="GO" id="GO:0006357">
    <property type="term" value="P:regulation of transcription by RNA polymerase II"/>
    <property type="evidence" value="ECO:0000318"/>
    <property type="project" value="GO_Central"/>
</dbReference>
<dbReference type="GO" id="GO:0000981">
    <property type="term" value="F:DNA-binding transcription factor activity, RNA polymerase II-specific"/>
    <property type="evidence" value="ECO:0000318"/>
    <property type="project" value="GO_Central"/>
</dbReference>
<dbReference type="InterPro" id="IPR036388">
    <property type="entry name" value="WH-like_DNA-bd_sf"/>
</dbReference>
<evidence type="ECO:0000256" key="9">
    <source>
        <dbReference type="RuleBase" id="RU003796"/>
    </source>
</evidence>
<evidence type="ECO:0000256" key="6">
    <source>
        <dbReference type="ARBA" id="ARBA00023163"/>
    </source>
</evidence>
<dbReference type="InParanoid" id="A0A059ARS8"/>
<keyword evidence="4 9" id="KW-0805">Transcription regulation</keyword>
<dbReference type="SMART" id="SM01372">
    <property type="entry name" value="E2F_TDP"/>
    <property type="match status" value="2"/>
</dbReference>